<dbReference type="RefSeq" id="WP_169931552.1">
    <property type="nucleotide sequence ID" value="NZ_PIPR01000004.1"/>
</dbReference>
<organism evidence="4 5">
    <name type="scientific">Pseudidiomarina aestuarii</name>
    <dbReference type="NCBI Taxonomy" id="624146"/>
    <lineage>
        <taxon>Bacteria</taxon>
        <taxon>Pseudomonadati</taxon>
        <taxon>Pseudomonadota</taxon>
        <taxon>Gammaproteobacteria</taxon>
        <taxon>Alteromonadales</taxon>
        <taxon>Idiomarinaceae</taxon>
        <taxon>Pseudidiomarina</taxon>
    </lineage>
</organism>
<dbReference type="SFLD" id="SFLDS00003">
    <property type="entry name" value="Haloacid_Dehalogenase"/>
    <property type="match status" value="1"/>
</dbReference>
<reference evidence="5" key="1">
    <citation type="journal article" date="2018" name="Front. Microbiol.">
        <title>Genome-Based Analysis Reveals the Taxonomy and Diversity of the Family Idiomarinaceae.</title>
        <authorList>
            <person name="Liu Y."/>
            <person name="Lai Q."/>
            <person name="Shao Z."/>
        </authorList>
    </citation>
    <scope>NUCLEOTIDE SEQUENCE [LARGE SCALE GENOMIC DNA]</scope>
    <source>
        <strain evidence="5">KYW314</strain>
    </source>
</reference>
<keyword evidence="2" id="KW-0378">Hydrolase</keyword>
<keyword evidence="3" id="KW-0460">Magnesium</keyword>
<comment type="caution">
    <text evidence="4">The sequence shown here is derived from an EMBL/GenBank/DDBJ whole genome shotgun (WGS) entry which is preliminary data.</text>
</comment>
<evidence type="ECO:0000256" key="3">
    <source>
        <dbReference type="ARBA" id="ARBA00022842"/>
    </source>
</evidence>
<dbReference type="AlphaFoldDB" id="A0A7Z7ESL9"/>
<evidence type="ECO:0000313" key="4">
    <source>
        <dbReference type="EMBL" id="RUO38952.1"/>
    </source>
</evidence>
<accession>A0A7Z7ESL9</accession>
<dbReference type="Gene3D" id="3.40.50.1000">
    <property type="entry name" value="HAD superfamily/HAD-like"/>
    <property type="match status" value="1"/>
</dbReference>
<dbReference type="SFLD" id="SFLDG01129">
    <property type="entry name" value="C1.5:_HAD__Beta-PGM__Phosphata"/>
    <property type="match status" value="1"/>
</dbReference>
<gene>
    <name evidence="4" type="ORF">CWE22_11020</name>
</gene>
<dbReference type="Pfam" id="PF00702">
    <property type="entry name" value="Hydrolase"/>
    <property type="match status" value="1"/>
</dbReference>
<dbReference type="GO" id="GO:0009231">
    <property type="term" value="P:riboflavin biosynthetic process"/>
    <property type="evidence" value="ECO:0007669"/>
    <property type="project" value="TreeGrafter"/>
</dbReference>
<protein>
    <submittedName>
        <fullName evidence="4">Phosphoesterase</fullName>
    </submittedName>
</protein>
<dbReference type="InterPro" id="IPR036412">
    <property type="entry name" value="HAD-like_sf"/>
</dbReference>
<dbReference type="GO" id="GO:0016787">
    <property type="term" value="F:hydrolase activity"/>
    <property type="evidence" value="ECO:0007669"/>
    <property type="project" value="UniProtKB-KW"/>
</dbReference>
<sequence>MQFFRRWRPVKALSFDLDDTLYDNVPVIQNAERALHNYLVTQHPETSEWSAADWQQRRIAMMCRDSQLAADMTALRIAVLAEGFTECGIAQPQQAAEAAMAEFLRHRNNVSIAPEVHQALAQLSEHYPLYALSNGNVDIEAIGLRDYFTATFQPQRGRRGKPHLDMFHEAQQQESKLAPEQWLHIGDSPSADVLGAKRAGWQSAWYEQGLYRPEQLLVLPTLSFADLKQLTEFLLTPTARR</sequence>
<comment type="cofactor">
    <cofactor evidence="1">
        <name>Mg(2+)</name>
        <dbReference type="ChEBI" id="CHEBI:18420"/>
    </cofactor>
</comment>
<evidence type="ECO:0000256" key="1">
    <source>
        <dbReference type="ARBA" id="ARBA00001946"/>
    </source>
</evidence>
<proteinExistence type="predicted"/>
<dbReference type="NCBIfam" id="TIGR01549">
    <property type="entry name" value="HAD-SF-IA-v1"/>
    <property type="match status" value="1"/>
</dbReference>
<dbReference type="Gene3D" id="1.20.120.1600">
    <property type="match status" value="1"/>
</dbReference>
<evidence type="ECO:0000313" key="5">
    <source>
        <dbReference type="Proteomes" id="UP000287766"/>
    </source>
</evidence>
<dbReference type="Proteomes" id="UP000287766">
    <property type="component" value="Unassembled WGS sequence"/>
</dbReference>
<dbReference type="EMBL" id="PIPR01000004">
    <property type="protein sequence ID" value="RUO38952.1"/>
    <property type="molecule type" value="Genomic_DNA"/>
</dbReference>
<dbReference type="InterPro" id="IPR023214">
    <property type="entry name" value="HAD_sf"/>
</dbReference>
<keyword evidence="5" id="KW-1185">Reference proteome</keyword>
<name>A0A7Z7ESL9_9GAMM</name>
<dbReference type="InterPro" id="IPR051400">
    <property type="entry name" value="HAD-like_hydrolase"/>
</dbReference>
<evidence type="ECO:0000256" key="2">
    <source>
        <dbReference type="ARBA" id="ARBA00022801"/>
    </source>
</evidence>
<dbReference type="SUPFAM" id="SSF56784">
    <property type="entry name" value="HAD-like"/>
    <property type="match status" value="1"/>
</dbReference>
<dbReference type="PANTHER" id="PTHR46470">
    <property type="entry name" value="N-ACYLNEURAMINATE-9-PHOSPHATASE"/>
    <property type="match status" value="1"/>
</dbReference>
<dbReference type="InterPro" id="IPR006439">
    <property type="entry name" value="HAD-SF_hydro_IA"/>
</dbReference>
<dbReference type="NCBIfam" id="TIGR01509">
    <property type="entry name" value="HAD-SF-IA-v3"/>
    <property type="match status" value="1"/>
</dbReference>
<dbReference type="PANTHER" id="PTHR46470:SF4">
    <property type="entry name" value="5-AMINO-6-(5-PHOSPHO-D-RIBITYLAMINO)URACIL PHOSPHATASE YIGB"/>
    <property type="match status" value="1"/>
</dbReference>